<dbReference type="RefSeq" id="WP_255134967.1">
    <property type="nucleotide sequence ID" value="NZ_JANDBC010000002.1"/>
</dbReference>
<reference evidence="2" key="1">
    <citation type="submission" date="2022-06" db="EMBL/GenBank/DDBJ databases">
        <title>Gracilimonas sp. CAU 1638 isolated from sea sediment.</title>
        <authorList>
            <person name="Kim W."/>
        </authorList>
    </citation>
    <scope>NUCLEOTIDE SEQUENCE</scope>
    <source>
        <strain evidence="2">CAU 1638</strain>
    </source>
</reference>
<keyword evidence="3" id="KW-1185">Reference proteome</keyword>
<comment type="caution">
    <text evidence="2">The sequence shown here is derived from an EMBL/GenBank/DDBJ whole genome shotgun (WGS) entry which is preliminary data.</text>
</comment>
<proteinExistence type="predicted"/>
<evidence type="ECO:0000256" key="1">
    <source>
        <dbReference type="SAM" id="SignalP"/>
    </source>
</evidence>
<gene>
    <name evidence="2" type="ORF">NM125_10935</name>
</gene>
<feature type="signal peptide" evidence="1">
    <location>
        <begin position="1"/>
        <end position="21"/>
    </location>
</feature>
<sequence length="207" mass="23932">MKRITTALLILFLTTAQFSCSDNPADSSENEFYTKTIERIAENEFEEELIEKAETEYPPRDSVLAAVSPWQQELVPETEYWWYSRYEGVYLPFALTIDAIEYYESFIDSLAAEEQDDYYKTAELEYEAKVSFHDSFKIYEQGYTNPTPDQLLGSFEEVYVVEMTLGFRFECFVHCLLGASKSRVAVFNKEGNLLEIFHDGATPQIVA</sequence>
<organism evidence="2 3">
    <name type="scientific">Gracilimonas sediminicola</name>
    <dbReference type="NCBI Taxonomy" id="2952158"/>
    <lineage>
        <taxon>Bacteria</taxon>
        <taxon>Pseudomonadati</taxon>
        <taxon>Balneolota</taxon>
        <taxon>Balneolia</taxon>
        <taxon>Balneolales</taxon>
        <taxon>Balneolaceae</taxon>
        <taxon>Gracilimonas</taxon>
    </lineage>
</organism>
<evidence type="ECO:0000313" key="3">
    <source>
        <dbReference type="Proteomes" id="UP001139125"/>
    </source>
</evidence>
<dbReference type="EMBL" id="JANDBC010000002">
    <property type="protein sequence ID" value="MCP9292093.1"/>
    <property type="molecule type" value="Genomic_DNA"/>
</dbReference>
<dbReference type="Proteomes" id="UP001139125">
    <property type="component" value="Unassembled WGS sequence"/>
</dbReference>
<feature type="chain" id="PRO_5040835971" description="Beta-lactamase-inhibitor-like, PepSY-like" evidence="1">
    <location>
        <begin position="22"/>
        <end position="207"/>
    </location>
</feature>
<accession>A0A9X2RH96</accession>
<evidence type="ECO:0008006" key="4">
    <source>
        <dbReference type="Google" id="ProtNLM"/>
    </source>
</evidence>
<protein>
    <recommendedName>
        <fullName evidence="4">Beta-lactamase-inhibitor-like, PepSY-like</fullName>
    </recommendedName>
</protein>
<dbReference type="AlphaFoldDB" id="A0A9X2RH96"/>
<name>A0A9X2RH96_9BACT</name>
<keyword evidence="1" id="KW-0732">Signal</keyword>
<evidence type="ECO:0000313" key="2">
    <source>
        <dbReference type="EMBL" id="MCP9292093.1"/>
    </source>
</evidence>